<organism evidence="4 5">
    <name type="scientific">Candidatus Ozemobacter sibiricus</name>
    <dbReference type="NCBI Taxonomy" id="2268124"/>
    <lineage>
        <taxon>Bacteria</taxon>
        <taxon>Candidatus Ozemobacteria</taxon>
        <taxon>Candidatus Ozemobacterales</taxon>
        <taxon>Candidatus Ozemobacteraceae</taxon>
        <taxon>Candidatus Ozemobacter</taxon>
    </lineage>
</organism>
<keyword evidence="2" id="KW-0812">Transmembrane</keyword>
<dbReference type="PANTHER" id="PTHR30273">
    <property type="entry name" value="PERIPLASMIC SIGNAL SENSOR AND SIGMA FACTOR ACTIVATOR FECR-RELATED"/>
    <property type="match status" value="1"/>
</dbReference>
<dbReference type="GO" id="GO:0016989">
    <property type="term" value="F:sigma factor antagonist activity"/>
    <property type="evidence" value="ECO:0007669"/>
    <property type="project" value="TreeGrafter"/>
</dbReference>
<dbReference type="AlphaFoldDB" id="A0A367ZKK4"/>
<keyword evidence="2" id="KW-0472">Membrane</keyword>
<accession>A0A367ZKK4</accession>
<dbReference type="InterPro" id="IPR012373">
    <property type="entry name" value="Ferrdict_sens_TM"/>
</dbReference>
<evidence type="ECO:0000256" key="1">
    <source>
        <dbReference type="SAM" id="MobiDB-lite"/>
    </source>
</evidence>
<gene>
    <name evidence="4" type="ORF">OZSIB_1666</name>
</gene>
<dbReference type="InterPro" id="IPR006860">
    <property type="entry name" value="FecR"/>
</dbReference>
<dbReference type="Gene3D" id="2.60.120.1440">
    <property type="match status" value="1"/>
</dbReference>
<dbReference type="Proteomes" id="UP000252355">
    <property type="component" value="Unassembled WGS sequence"/>
</dbReference>
<reference evidence="4 5" key="1">
    <citation type="submission" date="2018-05" db="EMBL/GenBank/DDBJ databases">
        <title>A metagenomic window into the 2 km-deep terrestrial subsurface aquifer revealed taxonomically and functionally diverse microbial community comprising novel uncultured bacterial lineages.</title>
        <authorList>
            <person name="Kadnikov V.V."/>
            <person name="Mardanov A.V."/>
            <person name="Beletsky A.V."/>
            <person name="Banks D."/>
            <person name="Pimenov N.V."/>
            <person name="Frank Y.A."/>
            <person name="Karnachuk O.V."/>
            <person name="Ravin N.V."/>
        </authorList>
    </citation>
    <scope>NUCLEOTIDE SEQUENCE [LARGE SCALE GENOMIC DNA]</scope>
    <source>
        <strain evidence="4">BY5</strain>
    </source>
</reference>
<evidence type="ECO:0000313" key="4">
    <source>
        <dbReference type="EMBL" id="RCK78289.1"/>
    </source>
</evidence>
<dbReference type="EMBL" id="QOQW01000025">
    <property type="protein sequence ID" value="RCK78289.1"/>
    <property type="molecule type" value="Genomic_DNA"/>
</dbReference>
<evidence type="ECO:0000256" key="2">
    <source>
        <dbReference type="SAM" id="Phobius"/>
    </source>
</evidence>
<proteinExistence type="predicted"/>
<sequence length="316" mass="32463">MTDPACPQTEALLTRLLGAEDPRASSDLTAAARAHLEVCPACQRAAARAAALEERLQGFAAEIKTAERPRPFRLPAPAAPAAGPARPAEPATFSFPWALVWGPALALLAGLLAWPFLATPRPGAAGRSSVEPLTLAVATDVRVAVGAVRRLDGRPVKAGEALTGANDLFQCLGLARLQFPNGTTVALQGATFQAFPGGLVLKQGRIEVDVPKQRTVFAVTTPVAVLGIRGTRFTVQVAADGTTGIRMDSGLISVTTVRNEEYPLAAGQSATITAEGVWRPGVIAVAEPSAPAAASRPEPLPGPSATGSAAGVLLNE</sequence>
<dbReference type="Pfam" id="PF04773">
    <property type="entry name" value="FecR"/>
    <property type="match status" value="1"/>
</dbReference>
<comment type="caution">
    <text evidence="4">The sequence shown here is derived from an EMBL/GenBank/DDBJ whole genome shotgun (WGS) entry which is preliminary data.</text>
</comment>
<feature type="transmembrane region" description="Helical" evidence="2">
    <location>
        <begin position="95"/>
        <end position="117"/>
    </location>
</feature>
<feature type="domain" description="FecR protein" evidence="3">
    <location>
        <begin position="175"/>
        <end position="242"/>
    </location>
</feature>
<evidence type="ECO:0000313" key="5">
    <source>
        <dbReference type="Proteomes" id="UP000252355"/>
    </source>
</evidence>
<feature type="region of interest" description="Disordered" evidence="1">
    <location>
        <begin position="289"/>
        <end position="316"/>
    </location>
</feature>
<evidence type="ECO:0000259" key="3">
    <source>
        <dbReference type="Pfam" id="PF04773"/>
    </source>
</evidence>
<protein>
    <recommendedName>
        <fullName evidence="3">FecR protein domain-containing protein</fullName>
    </recommendedName>
</protein>
<dbReference type="PANTHER" id="PTHR30273:SF2">
    <property type="entry name" value="PROTEIN FECR"/>
    <property type="match status" value="1"/>
</dbReference>
<name>A0A367ZKK4_9BACT</name>
<keyword evidence="2" id="KW-1133">Transmembrane helix</keyword>